<dbReference type="GO" id="GO:0005886">
    <property type="term" value="C:plasma membrane"/>
    <property type="evidence" value="ECO:0007669"/>
    <property type="project" value="UniProtKB-SubCell"/>
</dbReference>
<keyword evidence="4 7" id="KW-1133">Transmembrane helix</keyword>
<dbReference type="OrthoDB" id="5189646at2"/>
<comment type="caution">
    <text evidence="9">The sequence shown here is derived from an EMBL/GenBank/DDBJ whole genome shotgun (WGS) entry which is preliminary data.</text>
</comment>
<keyword evidence="5 7" id="KW-0472">Membrane</keyword>
<dbReference type="Proteomes" id="UP000295281">
    <property type="component" value="Unassembled WGS sequence"/>
</dbReference>
<keyword evidence="1 7" id="KW-1003">Cell membrane</keyword>
<reference evidence="9 10" key="1">
    <citation type="submission" date="2019-03" db="EMBL/GenBank/DDBJ databases">
        <title>Genomic Encyclopedia of Type Strains, Phase IV (KMG-IV): sequencing the most valuable type-strain genomes for metagenomic binning, comparative biology and taxonomic classification.</title>
        <authorList>
            <person name="Goeker M."/>
        </authorList>
    </citation>
    <scope>NUCLEOTIDE SEQUENCE [LARGE SCALE GENOMIC DNA]</scope>
    <source>
        <strain evidence="9 10">DSM 46770</strain>
    </source>
</reference>
<protein>
    <recommendedName>
        <fullName evidence="7">Cell division protein CrgA</fullName>
    </recommendedName>
</protein>
<evidence type="ECO:0000256" key="3">
    <source>
        <dbReference type="ARBA" id="ARBA00022692"/>
    </source>
</evidence>
<keyword evidence="10" id="KW-1185">Reference proteome</keyword>
<evidence type="ECO:0000256" key="7">
    <source>
        <dbReference type="HAMAP-Rule" id="MF_00631"/>
    </source>
</evidence>
<comment type="function">
    <text evidence="7">Involved in cell division.</text>
</comment>
<dbReference type="Pfam" id="PF06781">
    <property type="entry name" value="CrgA"/>
    <property type="match status" value="1"/>
</dbReference>
<keyword evidence="3 7" id="KW-0812">Transmembrane</keyword>
<dbReference type="InterPro" id="IPR009619">
    <property type="entry name" value="CrgA"/>
</dbReference>
<evidence type="ECO:0000256" key="5">
    <source>
        <dbReference type="ARBA" id="ARBA00023136"/>
    </source>
</evidence>
<feature type="compositionally biased region" description="Basic residues" evidence="8">
    <location>
        <begin position="1"/>
        <end position="12"/>
    </location>
</feature>
<dbReference type="GO" id="GO:0051301">
    <property type="term" value="P:cell division"/>
    <property type="evidence" value="ECO:0007669"/>
    <property type="project" value="UniProtKB-UniRule"/>
</dbReference>
<dbReference type="AlphaFoldDB" id="A0A4R6UY03"/>
<feature type="region of interest" description="Disordered" evidence="8">
    <location>
        <begin position="1"/>
        <end position="24"/>
    </location>
</feature>
<dbReference type="HAMAP" id="MF_00631">
    <property type="entry name" value="CrgA"/>
    <property type="match status" value="1"/>
</dbReference>
<evidence type="ECO:0000256" key="8">
    <source>
        <dbReference type="SAM" id="MobiDB-lite"/>
    </source>
</evidence>
<keyword evidence="6 7" id="KW-0131">Cell cycle</keyword>
<evidence type="ECO:0000256" key="1">
    <source>
        <dbReference type="ARBA" id="ARBA00022475"/>
    </source>
</evidence>
<gene>
    <name evidence="7" type="primary">crgA</name>
    <name evidence="9" type="ORF">EV190_107154</name>
</gene>
<accession>A0A4R6UY03</accession>
<feature type="transmembrane region" description="Helical" evidence="7">
    <location>
        <begin position="29"/>
        <end position="51"/>
    </location>
</feature>
<keyword evidence="2 7" id="KW-0132">Cell division</keyword>
<sequence>MPKSRSDRKKKAVYTPPPTATKPKVSPRWVAPAMIAFGVLGILWIGVYYIVGNFVPVSFLENQPNWNLAIGFSGLIISVILSTRWH</sequence>
<evidence type="ECO:0000256" key="4">
    <source>
        <dbReference type="ARBA" id="ARBA00022989"/>
    </source>
</evidence>
<evidence type="ECO:0000256" key="6">
    <source>
        <dbReference type="ARBA" id="ARBA00023306"/>
    </source>
</evidence>
<name>A0A4R6UY03_9ACTN</name>
<comment type="subcellular location">
    <subcellularLocation>
        <location evidence="7">Cell membrane</location>
        <topology evidence="7">Multi-pass membrane protein</topology>
    </subcellularLocation>
</comment>
<feature type="transmembrane region" description="Helical" evidence="7">
    <location>
        <begin position="66"/>
        <end position="85"/>
    </location>
</feature>
<evidence type="ECO:0000256" key="2">
    <source>
        <dbReference type="ARBA" id="ARBA00022618"/>
    </source>
</evidence>
<comment type="similarity">
    <text evidence="7">Belongs to the CrgA family.</text>
</comment>
<proteinExistence type="inferred from homology"/>
<evidence type="ECO:0000313" key="9">
    <source>
        <dbReference type="EMBL" id="TDQ52321.1"/>
    </source>
</evidence>
<dbReference type="EMBL" id="SNYN01000007">
    <property type="protein sequence ID" value="TDQ52321.1"/>
    <property type="molecule type" value="Genomic_DNA"/>
</dbReference>
<evidence type="ECO:0000313" key="10">
    <source>
        <dbReference type="Proteomes" id="UP000295281"/>
    </source>
</evidence>
<dbReference type="RefSeq" id="WP_133741657.1">
    <property type="nucleotide sequence ID" value="NZ_SNYN01000007.1"/>
</dbReference>
<organism evidence="9 10">
    <name type="scientific">Actinorugispora endophytica</name>
    <dbReference type="NCBI Taxonomy" id="1605990"/>
    <lineage>
        <taxon>Bacteria</taxon>
        <taxon>Bacillati</taxon>
        <taxon>Actinomycetota</taxon>
        <taxon>Actinomycetes</taxon>
        <taxon>Streptosporangiales</taxon>
        <taxon>Nocardiopsidaceae</taxon>
        <taxon>Actinorugispora</taxon>
    </lineage>
</organism>